<sequence length="81" mass="9207">MYPPCMRTSTGHSWYLLVAVWHGFMPDRLSTQRVCLFEEPLIRMTTPVNGLSAPHHTADFLMIQPSSTVSTSRTPYPIRVS</sequence>
<gene>
    <name evidence="1" type="ORF">VFPFJ_02548</name>
</gene>
<dbReference type="AlphaFoldDB" id="A0A179HSF1"/>
<evidence type="ECO:0000313" key="1">
    <source>
        <dbReference type="EMBL" id="OAQ93386.1"/>
    </source>
</evidence>
<proteinExistence type="predicted"/>
<comment type="caution">
    <text evidence="1">The sequence shown here is derived from an EMBL/GenBank/DDBJ whole genome shotgun (WGS) entry which is preliminary data.</text>
</comment>
<name>A0A179HSF1_PURLI</name>
<reference evidence="1 2" key="1">
    <citation type="submission" date="2016-02" db="EMBL/GenBank/DDBJ databases">
        <title>Biosynthesis of antibiotic leucinostatins and their inhibition on Phytophthora in bio-control Purpureocillium lilacinum.</title>
        <authorList>
            <person name="Wang G."/>
            <person name="Liu Z."/>
            <person name="Lin R."/>
            <person name="Li E."/>
            <person name="Mao Z."/>
            <person name="Ling J."/>
            <person name="Yin W."/>
            <person name="Xie B."/>
        </authorList>
    </citation>
    <scope>NUCLEOTIDE SEQUENCE [LARGE SCALE GENOMIC DNA]</scope>
    <source>
        <strain evidence="1">PLFJ-1</strain>
    </source>
</reference>
<organism evidence="1 2">
    <name type="scientific">Purpureocillium lilacinum</name>
    <name type="common">Paecilomyces lilacinus</name>
    <dbReference type="NCBI Taxonomy" id="33203"/>
    <lineage>
        <taxon>Eukaryota</taxon>
        <taxon>Fungi</taxon>
        <taxon>Dikarya</taxon>
        <taxon>Ascomycota</taxon>
        <taxon>Pezizomycotina</taxon>
        <taxon>Sordariomycetes</taxon>
        <taxon>Hypocreomycetidae</taxon>
        <taxon>Hypocreales</taxon>
        <taxon>Ophiocordycipitaceae</taxon>
        <taxon>Purpureocillium</taxon>
    </lineage>
</organism>
<accession>A0A179HSF1</accession>
<protein>
    <submittedName>
        <fullName evidence="1">Uncharacterized protein</fullName>
    </submittedName>
</protein>
<dbReference type="EMBL" id="LSBI01000002">
    <property type="protein sequence ID" value="OAQ93386.1"/>
    <property type="molecule type" value="Genomic_DNA"/>
</dbReference>
<evidence type="ECO:0000313" key="2">
    <source>
        <dbReference type="Proteomes" id="UP000078340"/>
    </source>
</evidence>
<dbReference type="Proteomes" id="UP000078340">
    <property type="component" value="Unassembled WGS sequence"/>
</dbReference>